<gene>
    <name evidence="1" type="ORF">QFC19_000012</name>
</gene>
<keyword evidence="2" id="KW-1185">Reference proteome</keyword>
<evidence type="ECO:0000313" key="2">
    <source>
        <dbReference type="Proteomes" id="UP001241377"/>
    </source>
</evidence>
<evidence type="ECO:0000313" key="1">
    <source>
        <dbReference type="EMBL" id="KAJ9113819.1"/>
    </source>
</evidence>
<protein>
    <submittedName>
        <fullName evidence="1">Uncharacterized protein</fullName>
    </submittedName>
</protein>
<sequence length="219" mass="24095">MSRLSNQREVSSIPRYESSTTPTFSPNGEQTVTSSSSAANPKSQSETCPNATDNGETNWVYPSEQQFFLAMMRKHSAKVYSPDLPAPNPEDMKTIVPIHNAVNERAWLELMKWEQGQGGEKCGGVRLVSFKGRPKDRTPKAWMNIALGHDWVINRCGQEVRYVIDFYTGRAPSSGSTGPSSPAGLPPKDAGNLSFYLDVRPAVDGWEGVRLRASKLFGA</sequence>
<accession>A0ACC2WRM5</accession>
<comment type="caution">
    <text evidence="1">The sequence shown here is derived from an EMBL/GenBank/DDBJ whole genome shotgun (WGS) entry which is preliminary data.</text>
</comment>
<proteinExistence type="predicted"/>
<dbReference type="EMBL" id="JASBWR010000001">
    <property type="protein sequence ID" value="KAJ9113819.1"/>
    <property type="molecule type" value="Genomic_DNA"/>
</dbReference>
<name>A0ACC2WRM5_9TREE</name>
<organism evidence="1 2">
    <name type="scientific">Naganishia cerealis</name>
    <dbReference type="NCBI Taxonomy" id="610337"/>
    <lineage>
        <taxon>Eukaryota</taxon>
        <taxon>Fungi</taxon>
        <taxon>Dikarya</taxon>
        <taxon>Basidiomycota</taxon>
        <taxon>Agaricomycotina</taxon>
        <taxon>Tremellomycetes</taxon>
        <taxon>Filobasidiales</taxon>
        <taxon>Filobasidiaceae</taxon>
        <taxon>Naganishia</taxon>
    </lineage>
</organism>
<reference evidence="1" key="1">
    <citation type="submission" date="2023-04" db="EMBL/GenBank/DDBJ databases">
        <title>Draft Genome sequencing of Naganishia species isolated from polar environments using Oxford Nanopore Technology.</title>
        <authorList>
            <person name="Leo P."/>
            <person name="Venkateswaran K."/>
        </authorList>
    </citation>
    <scope>NUCLEOTIDE SEQUENCE</scope>
    <source>
        <strain evidence="1">MNA-CCFEE 5261</strain>
    </source>
</reference>
<dbReference type="Proteomes" id="UP001241377">
    <property type="component" value="Unassembled WGS sequence"/>
</dbReference>